<keyword evidence="3" id="KW-1185">Reference proteome</keyword>
<proteinExistence type="predicted"/>
<comment type="caution">
    <text evidence="2">The sequence shown here is derived from an EMBL/GenBank/DDBJ whole genome shotgun (WGS) entry which is preliminary data.</text>
</comment>
<keyword evidence="1" id="KW-0812">Transmembrane</keyword>
<gene>
    <name evidence="2" type="ORF">CHM34_04100</name>
</gene>
<keyword evidence="1" id="KW-1133">Transmembrane helix</keyword>
<dbReference type="EMBL" id="NOWF01000002">
    <property type="protein sequence ID" value="OYD08966.1"/>
    <property type="molecule type" value="Genomic_DNA"/>
</dbReference>
<evidence type="ECO:0000256" key="1">
    <source>
        <dbReference type="SAM" id="Phobius"/>
    </source>
</evidence>
<organism evidence="2 3">
    <name type="scientific">Paludifilum halophilum</name>
    <dbReference type="NCBI Taxonomy" id="1642702"/>
    <lineage>
        <taxon>Bacteria</taxon>
        <taxon>Bacillati</taxon>
        <taxon>Bacillota</taxon>
        <taxon>Bacilli</taxon>
        <taxon>Bacillales</taxon>
        <taxon>Thermoactinomycetaceae</taxon>
        <taxon>Paludifilum</taxon>
    </lineage>
</organism>
<evidence type="ECO:0000313" key="3">
    <source>
        <dbReference type="Proteomes" id="UP000215459"/>
    </source>
</evidence>
<reference evidence="2 3" key="1">
    <citation type="submission" date="2017-07" db="EMBL/GenBank/DDBJ databases">
        <title>The genome sequence of Paludifilum halophilum highlights mechanisms for microbial adaptation to high salt environemnts.</title>
        <authorList>
            <person name="Belbahri L."/>
        </authorList>
    </citation>
    <scope>NUCLEOTIDE SEQUENCE [LARGE SCALE GENOMIC DNA]</scope>
    <source>
        <strain evidence="2 3">DSM 102817</strain>
    </source>
</reference>
<accession>A0A235B9M5</accession>
<keyword evidence="1" id="KW-0472">Membrane</keyword>
<dbReference type="RefSeq" id="WP_094263314.1">
    <property type="nucleotide sequence ID" value="NZ_NOWF01000002.1"/>
</dbReference>
<protein>
    <submittedName>
        <fullName evidence="2">Uncharacterized protein</fullName>
    </submittedName>
</protein>
<dbReference type="OrthoDB" id="2990669at2"/>
<evidence type="ECO:0000313" key="2">
    <source>
        <dbReference type="EMBL" id="OYD08966.1"/>
    </source>
</evidence>
<sequence length="92" mass="10104">MLNRKTLGKKVALGAVVCLVLSLLFSLMISPSAVQLEQEEGESPGKTVPLSPGLYWIGVIGFTVWFMALGLLLFLIVSLVVWLWKGMKRKEG</sequence>
<feature type="transmembrane region" description="Helical" evidence="1">
    <location>
        <begin position="12"/>
        <end position="34"/>
    </location>
</feature>
<dbReference type="Proteomes" id="UP000215459">
    <property type="component" value="Unassembled WGS sequence"/>
</dbReference>
<dbReference type="AlphaFoldDB" id="A0A235B9M5"/>
<name>A0A235B9M5_9BACL</name>
<feature type="transmembrane region" description="Helical" evidence="1">
    <location>
        <begin position="54"/>
        <end position="84"/>
    </location>
</feature>